<protein>
    <submittedName>
        <fullName evidence="1">Uncharacterized protein</fullName>
    </submittedName>
</protein>
<dbReference type="EMBL" id="KC821608">
    <property type="protein sequence ID" value="AGO47481.1"/>
    <property type="molecule type" value="Genomic_DNA"/>
</dbReference>
<keyword evidence="2" id="KW-1185">Reference proteome</keyword>
<sequence length="193" mass="23108">MQKEFTTEQLLDQHIKNKNGVIFNVFLHETRNDICYLRRANKYTRKNIREIKQGIVDGTWIRINEHELKKFMEEDNDKMISLTRKMVKRTIITQLLLEGDDELKVDYEGDKYFKSTLEKSNRECERIASRQFDKVYDADNVTSQNLMNAVDRVTTKLASLDISDYPFFENLIDDYFANREEHLKRETFFTKVD</sequence>
<dbReference type="GeneID" id="16881076"/>
<evidence type="ECO:0000313" key="2">
    <source>
        <dbReference type="Proteomes" id="UP000014731"/>
    </source>
</evidence>
<dbReference type="KEGG" id="vg:16881076"/>
<name>R9ZWJ6_9CAUD</name>
<reference evidence="1 2" key="1">
    <citation type="journal article" date="2013" name="Proc. Natl. Acad. Sci. U.S.A.">
        <title>Twelve previously unknown phage genera are ubiquitous in global oceans.</title>
        <authorList>
            <person name="Holmfeldt K."/>
            <person name="Solonenko N."/>
            <person name="Shah M."/>
            <person name="Corrier K."/>
            <person name="Riemann L."/>
            <person name="Verberkmoes N.C."/>
            <person name="Sullivan M.B."/>
        </authorList>
    </citation>
    <scope>NUCLEOTIDE SEQUENCE [LARGE SCALE GENOMIC DNA]</scope>
    <source>
        <strain evidence="1">Phi19:3</strain>
    </source>
</reference>
<evidence type="ECO:0000313" key="1">
    <source>
        <dbReference type="EMBL" id="AGO47481.1"/>
    </source>
</evidence>
<reference evidence="2" key="2">
    <citation type="submission" date="2013-03" db="EMBL/GenBank/DDBJ databases">
        <title>The Cellulophaga phages: a novel, diverse, and globally ubiquitous model system.</title>
        <authorList>
            <person name="Holmfeldt K."/>
            <person name="Solonenko N."/>
            <person name="Shah M."/>
            <person name="Corrier K."/>
            <person name="Riemann L."/>
            <person name="VerBerkmoes N.C."/>
            <person name="Sullivan M.B."/>
        </authorList>
    </citation>
    <scope>NUCLEOTIDE SEQUENCE [LARGE SCALE GENOMIC DNA]</scope>
</reference>
<gene>
    <name evidence="1" type="ORF">Phi19:3_gp077</name>
</gene>
<organism evidence="1 2">
    <name type="scientific">Cellulophaga phage phi19:3</name>
    <dbReference type="NCBI Taxonomy" id="1327971"/>
    <lineage>
        <taxon>Viruses</taxon>
        <taxon>Duplodnaviria</taxon>
        <taxon>Heunggongvirae</taxon>
        <taxon>Uroviricota</taxon>
        <taxon>Caudoviricetes</taxon>
        <taxon>Pachyviridae</taxon>
        <taxon>Baltivirus</taxon>
        <taxon>Baltivirus phi19tres</taxon>
    </lineage>
</organism>
<proteinExistence type="predicted"/>
<dbReference type="OrthoDB" id="8782at10239"/>
<accession>R9ZWJ6</accession>
<dbReference type="RefSeq" id="YP_008240862.1">
    <property type="nucleotide sequence ID" value="NC_021789.1"/>
</dbReference>
<dbReference type="Proteomes" id="UP000014731">
    <property type="component" value="Segment"/>
</dbReference>